<feature type="transmembrane region" description="Helical" evidence="8">
    <location>
        <begin position="465"/>
        <end position="492"/>
    </location>
</feature>
<feature type="transmembrane region" description="Helical" evidence="8">
    <location>
        <begin position="884"/>
        <end position="904"/>
    </location>
</feature>
<dbReference type="NCBIfam" id="TIGR00914">
    <property type="entry name" value="2A0601"/>
    <property type="match status" value="1"/>
</dbReference>
<evidence type="ECO:0000256" key="3">
    <source>
        <dbReference type="ARBA" id="ARBA00022448"/>
    </source>
</evidence>
<dbReference type="SUPFAM" id="SSF82714">
    <property type="entry name" value="Multidrug efflux transporter AcrB TolC docking domain, DN and DC subdomains"/>
    <property type="match status" value="2"/>
</dbReference>
<dbReference type="Proteomes" id="UP001187859">
    <property type="component" value="Unassembled WGS sequence"/>
</dbReference>
<dbReference type="Gene3D" id="3.30.70.1430">
    <property type="entry name" value="Multidrug efflux transporter AcrB pore domain"/>
    <property type="match status" value="2"/>
</dbReference>
<dbReference type="AlphaFoldDB" id="A0AAE4Q0Z0"/>
<organism evidence="9 10">
    <name type="scientific">Shewanella xiamenensis</name>
    <dbReference type="NCBI Taxonomy" id="332186"/>
    <lineage>
        <taxon>Bacteria</taxon>
        <taxon>Pseudomonadati</taxon>
        <taxon>Pseudomonadota</taxon>
        <taxon>Gammaproteobacteria</taxon>
        <taxon>Alteromonadales</taxon>
        <taxon>Shewanellaceae</taxon>
        <taxon>Shewanella</taxon>
    </lineage>
</organism>
<evidence type="ECO:0000256" key="7">
    <source>
        <dbReference type="ARBA" id="ARBA00023136"/>
    </source>
</evidence>
<name>A0AAE4Q0Z0_9GAMM</name>
<comment type="subcellular location">
    <subcellularLocation>
        <location evidence="1">Cell membrane</location>
        <topology evidence="1">Multi-pass membrane protein</topology>
    </subcellularLocation>
</comment>
<comment type="similarity">
    <text evidence="2">Belongs to the resistance-nodulation-cell division (RND) (TC 2.A.6) family.</text>
</comment>
<dbReference type="PANTHER" id="PTHR32063">
    <property type="match status" value="1"/>
</dbReference>
<evidence type="ECO:0000256" key="2">
    <source>
        <dbReference type="ARBA" id="ARBA00010942"/>
    </source>
</evidence>
<dbReference type="Gene3D" id="3.30.70.1440">
    <property type="entry name" value="Multidrug efflux transporter AcrB pore domain"/>
    <property type="match status" value="1"/>
</dbReference>
<dbReference type="Gene3D" id="1.20.1640.10">
    <property type="entry name" value="Multidrug efflux transporter AcrB transmembrane domain"/>
    <property type="match status" value="2"/>
</dbReference>
<keyword evidence="4" id="KW-1003">Cell membrane</keyword>
<dbReference type="InterPro" id="IPR001036">
    <property type="entry name" value="Acrflvin-R"/>
</dbReference>
<comment type="caution">
    <text evidence="9">The sequence shown here is derived from an EMBL/GenBank/DDBJ whole genome shotgun (WGS) entry which is preliminary data.</text>
</comment>
<gene>
    <name evidence="9" type="ORF">QM089_19815</name>
</gene>
<dbReference type="SUPFAM" id="SSF82866">
    <property type="entry name" value="Multidrug efflux transporter AcrB transmembrane domain"/>
    <property type="match status" value="2"/>
</dbReference>
<feature type="transmembrane region" description="Helical" evidence="8">
    <location>
        <begin position="955"/>
        <end position="975"/>
    </location>
</feature>
<evidence type="ECO:0000256" key="1">
    <source>
        <dbReference type="ARBA" id="ARBA00004651"/>
    </source>
</evidence>
<keyword evidence="3" id="KW-0813">Transport</keyword>
<dbReference type="RefSeq" id="WP_264889298.1">
    <property type="nucleotide sequence ID" value="NZ_AP026732.1"/>
</dbReference>
<feature type="transmembrane region" description="Helical" evidence="8">
    <location>
        <begin position="433"/>
        <end position="453"/>
    </location>
</feature>
<dbReference type="InterPro" id="IPR004763">
    <property type="entry name" value="CusA-like"/>
</dbReference>
<evidence type="ECO:0000313" key="9">
    <source>
        <dbReference type="EMBL" id="MDV5392442.1"/>
    </source>
</evidence>
<protein>
    <submittedName>
        <fullName evidence="9">CusA/CzcA family heavy metal efflux RND transporter</fullName>
    </submittedName>
</protein>
<dbReference type="InterPro" id="IPR027463">
    <property type="entry name" value="AcrB_DN_DC_subdom"/>
</dbReference>
<keyword evidence="7 8" id="KW-0472">Membrane</keyword>
<keyword evidence="5 8" id="KW-0812">Transmembrane</keyword>
<feature type="transmembrane region" description="Helical" evidence="8">
    <location>
        <begin position="524"/>
        <end position="542"/>
    </location>
</feature>
<dbReference type="GO" id="GO:0008324">
    <property type="term" value="F:monoatomic cation transmembrane transporter activity"/>
    <property type="evidence" value="ECO:0007669"/>
    <property type="project" value="InterPro"/>
</dbReference>
<keyword evidence="6 8" id="KW-1133">Transmembrane helix</keyword>
<evidence type="ECO:0000256" key="6">
    <source>
        <dbReference type="ARBA" id="ARBA00022989"/>
    </source>
</evidence>
<feature type="transmembrane region" description="Helical" evidence="8">
    <location>
        <begin position="987"/>
        <end position="1013"/>
    </location>
</feature>
<dbReference type="Gene3D" id="3.30.70.1320">
    <property type="entry name" value="Multidrug efflux transporter AcrB pore domain like"/>
    <property type="match status" value="1"/>
</dbReference>
<proteinExistence type="inferred from homology"/>
<feature type="transmembrane region" description="Helical" evidence="8">
    <location>
        <begin position="360"/>
        <end position="380"/>
    </location>
</feature>
<dbReference type="GO" id="GO:0042910">
    <property type="term" value="F:xenobiotic transmembrane transporter activity"/>
    <property type="evidence" value="ECO:0007669"/>
    <property type="project" value="TreeGrafter"/>
</dbReference>
<dbReference type="Pfam" id="PF00873">
    <property type="entry name" value="ACR_tran"/>
    <property type="match status" value="1"/>
</dbReference>
<evidence type="ECO:0000256" key="5">
    <source>
        <dbReference type="ARBA" id="ARBA00022692"/>
    </source>
</evidence>
<feature type="transmembrane region" description="Helical" evidence="8">
    <location>
        <begin position="386"/>
        <end position="412"/>
    </location>
</feature>
<sequence length="1017" mass="110787">MLTSVIRFSLTQRLFVLIVALILMLAGARAWFAIPLDAFPDISPTQVKIILKAPGMTPEEIEAQITVPIETELLGIPRQSILRSTTKYAISDITLDFEEGTDIYWARQQVSERLSAVWDSFPEGVSGGVAPMSTPLSEIFMFSLENPNLSLLERRQLLEWEIRPLLRTVPGVADVNILGGYAKSFSISPNPAAMAAAGVSFAALQQAIVENNHNEGAGKLTIGTDTIIVRSEGRIDDIDELKQLVIKADNAKVYRLQDLADIQIGHLARYGAVTKDGNETAEALIIALKDANTAQVVNNIKEKLAQISLTLPEGSQINTFYDRANLINTAIETISNALFEAVVLVIVLLALFLGNVRAALVVSLSLPLAALFTFLMMDYFNLSANLMSLGGLVIAIGMLVDSSVVVVENMVNLIATKQRLPRLHLIFRATKDVAIPVVSGTVIVIIVFSPLLTLSGLEGKLFTPVAITIVFAMLSALVLSLTVIPVIASYLVNEKAAKEPKAIEKLKHLYLGSLKACFGWQKPFMLTAFSLLIVSLGLFSLVGKTFMPTLDEGDIILQLEKSPSISLDASIAIDKQIQQTLLGQIPEIKQMVARTGADEIGLDPMGLNETDVFLELAPRSEWRFATKEQLIDAIRTVLLKYPGVNFNFTQPIQMRVSEMLTGSIGDVAIKVFGNDIETLGKLTGEIEQLVTATQGSVDVKMAMIEGSPFINLTLDNELARGFGMSTMEFARYLKSQLEGVVVTEVLQGKKRTPVLIANNQAQISNINELQNQLLVMPDHSLKRLSDVAVLSYKQGPILIEREQGNRFSVITTNVQGRDIVGFVEELNSKIAKEIKLPSGYSVSFGGEFENQQRATSNLLLVIPIAIALITLILFTTFGSLAKSGLILANVPFAMMGGIVSLYLSGEYLSVPASVGFIALLGVAVLNGVVMVSYYEQTKYLFGSLRERVEQGAARRLRPILMTATTAMFGLIPLVFATGPGAEIQKPLAIVVIGGLLTSTITTLYLLPMLYFWLEKRR</sequence>
<reference evidence="9" key="1">
    <citation type="submission" date="2023-05" db="EMBL/GenBank/DDBJ databases">
        <title>Colonisation of extended spectrum b-lactamase- and carbapenemase-producing bacteria on hospital surfaces from low- and middle-income countries.</title>
        <authorList>
            <person name="Nieto-Rosado M."/>
            <person name="Sands K."/>
            <person name="Iregbu K."/>
            <person name="Zahra R."/>
            <person name="Mazarati J.B."/>
            <person name="Mehtar S."/>
            <person name="Barnards-Group B."/>
            <person name="Walsh T.R."/>
        </authorList>
    </citation>
    <scope>NUCLEOTIDE SEQUENCE</scope>
    <source>
        <strain evidence="9">PP-E493</strain>
    </source>
</reference>
<feature type="transmembrane region" description="Helical" evidence="8">
    <location>
        <begin position="334"/>
        <end position="353"/>
    </location>
</feature>
<evidence type="ECO:0000256" key="8">
    <source>
        <dbReference type="SAM" id="Phobius"/>
    </source>
</evidence>
<feature type="transmembrane region" description="Helical" evidence="8">
    <location>
        <begin position="858"/>
        <end position="877"/>
    </location>
</feature>
<dbReference type="GO" id="GO:0005886">
    <property type="term" value="C:plasma membrane"/>
    <property type="evidence" value="ECO:0007669"/>
    <property type="project" value="UniProtKB-SubCell"/>
</dbReference>
<dbReference type="EMBL" id="JASGOQ010000001">
    <property type="protein sequence ID" value="MDV5392442.1"/>
    <property type="molecule type" value="Genomic_DNA"/>
</dbReference>
<accession>A0AAE4Q0Z0</accession>
<feature type="transmembrane region" description="Helical" evidence="8">
    <location>
        <begin position="910"/>
        <end position="934"/>
    </location>
</feature>
<dbReference type="PANTHER" id="PTHR32063:SF68">
    <property type="entry name" value="PROBALE CATION EFFLUX SYSTEM PROTEIN"/>
    <property type="match status" value="1"/>
</dbReference>
<dbReference type="Gene3D" id="3.30.2090.10">
    <property type="entry name" value="Multidrug efflux transporter AcrB TolC docking domain, DN and DC subdomains"/>
    <property type="match status" value="2"/>
</dbReference>
<evidence type="ECO:0000256" key="4">
    <source>
        <dbReference type="ARBA" id="ARBA00022475"/>
    </source>
</evidence>
<dbReference type="SUPFAM" id="SSF82693">
    <property type="entry name" value="Multidrug efflux transporter AcrB pore domain, PN1, PN2, PC1 and PC2 subdomains"/>
    <property type="match status" value="2"/>
</dbReference>
<dbReference type="PRINTS" id="PR00702">
    <property type="entry name" value="ACRIFLAVINRP"/>
</dbReference>
<evidence type="ECO:0000313" key="10">
    <source>
        <dbReference type="Proteomes" id="UP001187859"/>
    </source>
</evidence>